<gene>
    <name evidence="1" type="ORF">ACFPM3_07685</name>
</gene>
<dbReference type="EMBL" id="JBHSJD010000005">
    <property type="protein sequence ID" value="MFC5022016.1"/>
    <property type="molecule type" value="Genomic_DNA"/>
</dbReference>
<accession>A0ABV9XA67</accession>
<evidence type="ECO:0000313" key="2">
    <source>
        <dbReference type="Proteomes" id="UP001595829"/>
    </source>
</evidence>
<protein>
    <recommendedName>
        <fullName evidence="3">Secreted protein</fullName>
    </recommendedName>
</protein>
<proteinExistence type="predicted"/>
<dbReference type="Proteomes" id="UP001595829">
    <property type="component" value="Unassembled WGS sequence"/>
</dbReference>
<name>A0ABV9XA67_9ACTN</name>
<evidence type="ECO:0000313" key="1">
    <source>
        <dbReference type="EMBL" id="MFC5022016.1"/>
    </source>
</evidence>
<reference evidence="2" key="1">
    <citation type="journal article" date="2019" name="Int. J. Syst. Evol. Microbiol.">
        <title>The Global Catalogue of Microorganisms (GCM) 10K type strain sequencing project: providing services to taxonomists for standard genome sequencing and annotation.</title>
        <authorList>
            <consortium name="The Broad Institute Genomics Platform"/>
            <consortium name="The Broad Institute Genome Sequencing Center for Infectious Disease"/>
            <person name="Wu L."/>
            <person name="Ma J."/>
        </authorList>
    </citation>
    <scope>NUCLEOTIDE SEQUENCE [LARGE SCALE GENOMIC DNA]</scope>
    <source>
        <strain evidence="2">CGMCC 4.1648</strain>
    </source>
</reference>
<evidence type="ECO:0008006" key="3">
    <source>
        <dbReference type="Google" id="ProtNLM"/>
    </source>
</evidence>
<dbReference type="PROSITE" id="PS51257">
    <property type="entry name" value="PROKAR_LIPOPROTEIN"/>
    <property type="match status" value="1"/>
</dbReference>
<keyword evidence="2" id="KW-1185">Reference proteome</keyword>
<organism evidence="1 2">
    <name type="scientific">Streptomyces coeruleoprunus</name>
    <dbReference type="NCBI Taxonomy" id="285563"/>
    <lineage>
        <taxon>Bacteria</taxon>
        <taxon>Bacillati</taxon>
        <taxon>Actinomycetota</taxon>
        <taxon>Actinomycetes</taxon>
        <taxon>Kitasatosporales</taxon>
        <taxon>Streptomycetaceae</taxon>
        <taxon>Streptomyces</taxon>
    </lineage>
</organism>
<dbReference type="RefSeq" id="WP_345687528.1">
    <property type="nucleotide sequence ID" value="NZ_BAABIT010000001.1"/>
</dbReference>
<comment type="caution">
    <text evidence="1">The sequence shown here is derived from an EMBL/GenBank/DDBJ whole genome shotgun (WGS) entry which is preliminary data.</text>
</comment>
<sequence>MAGELRGIAAAVALMAVLTGCGDGDGGVWGGDDKPVHLDSSQMLMALPSKLSAPQGWEGRDPEVKTGSEALEACQEGTETNCAGLVALGNTRFVEKSDSSDKRIKFGLVSFDSPENAGVAMKGAVAQARQDVEGAPPKALNLDIEADAVEAFADTDDASVAIRIDSVLIFMEGDDVKDEAKLKEFAQLQIDRVKKASAGQNPDA</sequence>